<dbReference type="PANTHER" id="PTHR35004">
    <property type="entry name" value="TRANSPOSASE RV3428C-RELATED"/>
    <property type="match status" value="1"/>
</dbReference>
<evidence type="ECO:0000313" key="3">
    <source>
        <dbReference type="EMBL" id="MBM2357569.1"/>
    </source>
</evidence>
<dbReference type="InterPro" id="IPR001584">
    <property type="entry name" value="Integrase_cat-core"/>
</dbReference>
<dbReference type="RefSeq" id="WP_231036394.1">
    <property type="nucleotide sequence ID" value="NZ_JAJNGX010000044.1"/>
</dbReference>
<dbReference type="SUPFAM" id="SSF53098">
    <property type="entry name" value="Ribonuclease H-like"/>
    <property type="match status" value="1"/>
</dbReference>
<proteinExistence type="predicted"/>
<evidence type="ECO:0000259" key="2">
    <source>
        <dbReference type="PROSITE" id="PS50994"/>
    </source>
</evidence>
<dbReference type="InterPro" id="IPR036397">
    <property type="entry name" value="RNaseH_sf"/>
</dbReference>
<feature type="region of interest" description="Disordered" evidence="1">
    <location>
        <begin position="689"/>
        <end position="733"/>
    </location>
</feature>
<comment type="caution">
    <text evidence="3">The sequence shown here is derived from an EMBL/GenBank/DDBJ whole genome shotgun (WGS) entry which is preliminary data.</text>
</comment>
<dbReference type="GO" id="GO:0015074">
    <property type="term" value="P:DNA integration"/>
    <property type="evidence" value="ECO:0007669"/>
    <property type="project" value="InterPro"/>
</dbReference>
<organism evidence="3 4">
    <name type="scientific">Pseudosulfitobacter pseudonitzschiae</name>
    <dbReference type="NCBI Taxonomy" id="1402135"/>
    <lineage>
        <taxon>Bacteria</taxon>
        <taxon>Pseudomonadati</taxon>
        <taxon>Pseudomonadota</taxon>
        <taxon>Alphaproteobacteria</taxon>
        <taxon>Rhodobacterales</taxon>
        <taxon>Roseobacteraceae</taxon>
        <taxon>Pseudosulfitobacter</taxon>
    </lineage>
</organism>
<dbReference type="EMBL" id="JAFBWN010000044">
    <property type="protein sequence ID" value="MBM2357569.1"/>
    <property type="molecule type" value="Genomic_DNA"/>
</dbReference>
<name>A0A9Q2NN31_9RHOB</name>
<dbReference type="PROSITE" id="PS50994">
    <property type="entry name" value="INTEGRASE"/>
    <property type="match status" value="1"/>
</dbReference>
<dbReference type="InterPro" id="IPR012337">
    <property type="entry name" value="RNaseH-like_sf"/>
</dbReference>
<sequence length="733" mass="82376">MAKIEQTSLVFSLDKDHAYRMCDDDCGFAYQTNGTVTFYAIDDPHKKVTYDCGTLNRMNASGQIEVRPYALLPESLRPVQANTLDDVFMSALSPAKRKRADQREALVKSYFELKERKAFKVDDDEINHAMSMIRDGAEAYLADTLPDPEYSLKVAAYERGEGPKPRSKSSVELPDKVAASTLRKWAAAYKRGGKKALIDNLDKRGNTNSYFSMDEMVLLAKVVNKEYMTRQRKSIPTVLADVKEAFRTENDRREKEGEVKLRVPGRDALKNFIKRLNKFHVLVARCGHEEAMKKMRPTNKGLETLRPFERVEMDEWKIDLLTILAKSGLLEMFTLEERAAMGLDGALKRWWMVGAIDCRTNCIVGLALTPNPKTSSAIKCLRMVVSDKGQFADEMGALAPWSMFGTPETLYVDNGGAFKSALFTNVCADLGISKIQTIAGQPSMRGKIERSFGTLSTTLLPRLSGRTFGSVVERGTHPSEKLACHAIEDLIYALVRWVVDVYHNTPQESLGLRTPLEQWQKDLEDGNYPLMSAPTARRKRIAFGLPLERELQKDGIRVLNVRYQTGDLAAEYLERGKHPVNVRWFEEDIGTIEVELGDEWISVPAVCDKFQGVDATTWVATRRALRQRDEKRLEWEEDVIAQAIADIEALNAERKAACKIIDHGWTPDRFKAVDNEAMASFSIVAPRETKTPASDGFGRSVVPAPQPKPSVLKDTDAETAQTEAPADSWIMRD</sequence>
<dbReference type="AlphaFoldDB" id="A0A9Q2NN31"/>
<dbReference type="Proteomes" id="UP000809337">
    <property type="component" value="Unassembled WGS sequence"/>
</dbReference>
<evidence type="ECO:0000256" key="1">
    <source>
        <dbReference type="SAM" id="MobiDB-lite"/>
    </source>
</evidence>
<evidence type="ECO:0000313" key="4">
    <source>
        <dbReference type="Proteomes" id="UP000809337"/>
    </source>
</evidence>
<dbReference type="Gene3D" id="3.30.420.10">
    <property type="entry name" value="Ribonuclease H-like superfamily/Ribonuclease H"/>
    <property type="match status" value="1"/>
</dbReference>
<dbReference type="PANTHER" id="PTHR35004:SF6">
    <property type="entry name" value="TRANSPOSASE"/>
    <property type="match status" value="1"/>
</dbReference>
<feature type="domain" description="Integrase catalytic" evidence="2">
    <location>
        <begin position="303"/>
        <end position="523"/>
    </location>
</feature>
<gene>
    <name evidence="3" type="ORF">JQX14_23765</name>
</gene>
<reference evidence="3" key="1">
    <citation type="submission" date="2021-01" db="EMBL/GenBank/DDBJ databases">
        <title>Diatom-associated Roseobacters Show Island Model of Population Structure.</title>
        <authorList>
            <person name="Qu L."/>
            <person name="Feng X."/>
            <person name="Chen Y."/>
            <person name="Li L."/>
            <person name="Wang X."/>
            <person name="Hu Z."/>
            <person name="Wang H."/>
            <person name="Luo H."/>
        </authorList>
    </citation>
    <scope>NUCLEOTIDE SEQUENCE</scope>
    <source>
        <strain evidence="3">SM26-45</strain>
    </source>
</reference>
<protein>
    <submittedName>
        <fullName evidence="3">DDE-type integrase/transposase/recombinase</fullName>
    </submittedName>
</protein>
<dbReference type="GO" id="GO:0003676">
    <property type="term" value="F:nucleic acid binding"/>
    <property type="evidence" value="ECO:0007669"/>
    <property type="project" value="InterPro"/>
</dbReference>
<accession>A0A9Q2NN31</accession>